<dbReference type="InterPro" id="IPR016160">
    <property type="entry name" value="Ald_DH_CS_CYS"/>
</dbReference>
<evidence type="ECO:0000259" key="5">
    <source>
        <dbReference type="Pfam" id="PF00171"/>
    </source>
</evidence>
<dbReference type="InterPro" id="IPR029510">
    <property type="entry name" value="Ald_DH_CS_GLU"/>
</dbReference>
<feature type="domain" description="Aldehyde dehydrogenase" evidence="5">
    <location>
        <begin position="21"/>
        <end position="476"/>
    </location>
</feature>
<dbReference type="InterPro" id="IPR015590">
    <property type="entry name" value="Aldehyde_DH_dom"/>
</dbReference>
<name>A0ABY1WPU2_9GAMM</name>
<dbReference type="PANTHER" id="PTHR43353">
    <property type="entry name" value="SUCCINATE-SEMIALDEHYDE DEHYDROGENASE, MITOCHONDRIAL"/>
    <property type="match status" value="1"/>
</dbReference>
<accession>A0ABY1WPU2</accession>
<gene>
    <name evidence="6" type="ORF">EXY25_11530</name>
</gene>
<evidence type="ECO:0000256" key="4">
    <source>
        <dbReference type="RuleBase" id="RU003345"/>
    </source>
</evidence>
<dbReference type="PANTHER" id="PTHR43353:SF5">
    <property type="entry name" value="SUCCINATE-SEMIALDEHYDE DEHYDROGENASE, MITOCHONDRIAL"/>
    <property type="match status" value="1"/>
</dbReference>
<dbReference type="InterPro" id="IPR016162">
    <property type="entry name" value="Ald_DH_N"/>
</dbReference>
<keyword evidence="7" id="KW-1185">Reference proteome</keyword>
<comment type="similarity">
    <text evidence="1 4">Belongs to the aldehyde dehydrogenase family.</text>
</comment>
<evidence type="ECO:0000313" key="7">
    <source>
        <dbReference type="Proteomes" id="UP000292544"/>
    </source>
</evidence>
<evidence type="ECO:0000256" key="2">
    <source>
        <dbReference type="ARBA" id="ARBA00023002"/>
    </source>
</evidence>
<comment type="caution">
    <text evidence="6">The sequence shown here is derived from an EMBL/GenBank/DDBJ whole genome shotgun (WGS) entry which is preliminary data.</text>
</comment>
<feature type="active site" evidence="3">
    <location>
        <position position="254"/>
    </location>
</feature>
<protein>
    <submittedName>
        <fullName evidence="6">NAD-dependent succinate-semialdehyde dehydrogenase</fullName>
    </submittedName>
</protein>
<dbReference type="EMBL" id="SHLY01000003">
    <property type="protein sequence ID" value="TAA45972.1"/>
    <property type="molecule type" value="Genomic_DNA"/>
</dbReference>
<dbReference type="InterPro" id="IPR016163">
    <property type="entry name" value="Ald_DH_C"/>
</dbReference>
<dbReference type="InterPro" id="IPR050740">
    <property type="entry name" value="Aldehyde_DH_Superfamily"/>
</dbReference>
<evidence type="ECO:0000313" key="6">
    <source>
        <dbReference type="EMBL" id="TAA45972.1"/>
    </source>
</evidence>
<dbReference type="Proteomes" id="UP000292544">
    <property type="component" value="Unassembled WGS sequence"/>
</dbReference>
<dbReference type="SUPFAM" id="SSF53720">
    <property type="entry name" value="ALDH-like"/>
    <property type="match status" value="1"/>
</dbReference>
<dbReference type="Gene3D" id="3.40.605.10">
    <property type="entry name" value="Aldehyde Dehydrogenase, Chain A, domain 1"/>
    <property type="match status" value="1"/>
</dbReference>
<keyword evidence="2 4" id="KW-0560">Oxidoreductase</keyword>
<sequence length="483" mass="51967">MKWIENLRDPSLLNRAFTPGSQSDEIVISNPLDGQQLCAITDDSAATIERVIAEAKQAQVAWAKQSAKQRGTLLRRWFDLILGAEDDLALIMTLEQGKPLAEARGEVKYGAAFVEWFSEEGKRAYGDVIPAPVNGRQLLTLKQPVGVAAAITPWNFPIAMITRKAAPALAAGCAFVCKPAVNTPLCAYAVAELAYRAGIPRELFALVCSHDAAMVGEQFCHHPDIRKLSFTGSSRVGKILMAQSASQLQRLSLELGGNAPFVVFADADIDAAVKGAMESKFRNAGQTCVCANRFYVARTVHDEFVSKFVAEVSKLKVGNGLDAGVEIGPLIDEAALIKVGAMVEQAVTVGAQIVCGGKRHGEIKSCFMPTVLVDVDHSNPILHEEIFGPVAPICVFDTVDELIAICNDTPYGLASYFYSRDVGTIWQVATALEYGMVGINEGIISTEVAPFGGVKQSGLGREGSHQGLDEYMEIKYLCMGSLH</sequence>
<dbReference type="InterPro" id="IPR016161">
    <property type="entry name" value="Ald_DH/histidinol_DH"/>
</dbReference>
<dbReference type="PROSITE" id="PS00687">
    <property type="entry name" value="ALDEHYDE_DEHYDR_GLU"/>
    <property type="match status" value="1"/>
</dbReference>
<proteinExistence type="inferred from homology"/>
<organism evidence="6 7">
    <name type="scientific">Corallincola spongiicola</name>
    <dbReference type="NCBI Taxonomy" id="2520508"/>
    <lineage>
        <taxon>Bacteria</taxon>
        <taxon>Pseudomonadati</taxon>
        <taxon>Pseudomonadota</taxon>
        <taxon>Gammaproteobacteria</taxon>
        <taxon>Alteromonadales</taxon>
        <taxon>Psychromonadaceae</taxon>
        <taxon>Corallincola</taxon>
    </lineage>
</organism>
<evidence type="ECO:0000256" key="3">
    <source>
        <dbReference type="PROSITE-ProRule" id="PRU10007"/>
    </source>
</evidence>
<evidence type="ECO:0000256" key="1">
    <source>
        <dbReference type="ARBA" id="ARBA00009986"/>
    </source>
</evidence>
<dbReference type="PROSITE" id="PS00070">
    <property type="entry name" value="ALDEHYDE_DEHYDR_CYS"/>
    <property type="match status" value="1"/>
</dbReference>
<dbReference type="Gene3D" id="3.40.309.10">
    <property type="entry name" value="Aldehyde Dehydrogenase, Chain A, domain 2"/>
    <property type="match status" value="1"/>
</dbReference>
<dbReference type="Pfam" id="PF00171">
    <property type="entry name" value="Aldedh"/>
    <property type="match status" value="1"/>
</dbReference>
<reference evidence="7" key="1">
    <citation type="submission" date="2019-02" db="EMBL/GenBank/DDBJ databases">
        <title>Draft genome sequence of Muricauda sp. 176CP4-71.</title>
        <authorList>
            <person name="Park J.-S."/>
        </authorList>
    </citation>
    <scope>NUCLEOTIDE SEQUENCE [LARGE SCALE GENOMIC DNA]</scope>
    <source>
        <strain evidence="7">176GS2-150</strain>
    </source>
</reference>
<dbReference type="RefSeq" id="WP_130566888.1">
    <property type="nucleotide sequence ID" value="NZ_SHLY01000003.1"/>
</dbReference>
<dbReference type="CDD" id="cd07103">
    <property type="entry name" value="ALDH_F5_SSADH_GabD"/>
    <property type="match status" value="1"/>
</dbReference>